<dbReference type="EMBL" id="JARJLG010000192">
    <property type="protein sequence ID" value="KAJ7730225.1"/>
    <property type="molecule type" value="Genomic_DNA"/>
</dbReference>
<feature type="region of interest" description="Disordered" evidence="1">
    <location>
        <begin position="99"/>
        <end position="140"/>
    </location>
</feature>
<organism evidence="2 3">
    <name type="scientific">Mycena maculata</name>
    <dbReference type="NCBI Taxonomy" id="230809"/>
    <lineage>
        <taxon>Eukaryota</taxon>
        <taxon>Fungi</taxon>
        <taxon>Dikarya</taxon>
        <taxon>Basidiomycota</taxon>
        <taxon>Agaricomycotina</taxon>
        <taxon>Agaricomycetes</taxon>
        <taxon>Agaricomycetidae</taxon>
        <taxon>Agaricales</taxon>
        <taxon>Marasmiineae</taxon>
        <taxon>Mycenaceae</taxon>
        <taxon>Mycena</taxon>
    </lineage>
</organism>
<evidence type="ECO:0000313" key="3">
    <source>
        <dbReference type="Proteomes" id="UP001215280"/>
    </source>
</evidence>
<feature type="compositionally biased region" description="Basic and acidic residues" evidence="1">
    <location>
        <begin position="704"/>
        <end position="715"/>
    </location>
</feature>
<feature type="region of interest" description="Disordered" evidence="1">
    <location>
        <begin position="643"/>
        <end position="773"/>
    </location>
</feature>
<feature type="region of interest" description="Disordered" evidence="1">
    <location>
        <begin position="602"/>
        <end position="628"/>
    </location>
</feature>
<gene>
    <name evidence="2" type="ORF">DFH07DRAFT_781667</name>
</gene>
<dbReference type="Proteomes" id="UP001215280">
    <property type="component" value="Unassembled WGS sequence"/>
</dbReference>
<evidence type="ECO:0000256" key="1">
    <source>
        <dbReference type="SAM" id="MobiDB-lite"/>
    </source>
</evidence>
<comment type="caution">
    <text evidence="2">The sequence shown here is derived from an EMBL/GenBank/DDBJ whole genome shotgun (WGS) entry which is preliminary data.</text>
</comment>
<evidence type="ECO:0000313" key="2">
    <source>
        <dbReference type="EMBL" id="KAJ7730225.1"/>
    </source>
</evidence>
<protein>
    <submittedName>
        <fullName evidence="2">Uncharacterized protein</fullName>
    </submittedName>
</protein>
<feature type="compositionally biased region" description="Polar residues" evidence="1">
    <location>
        <begin position="107"/>
        <end position="139"/>
    </location>
</feature>
<name>A0AAD7HX05_9AGAR</name>
<proteinExistence type="predicted"/>
<dbReference type="AlphaFoldDB" id="A0AAD7HX05"/>
<feature type="compositionally biased region" description="Basic residues" evidence="1">
    <location>
        <begin position="668"/>
        <end position="690"/>
    </location>
</feature>
<reference evidence="2" key="1">
    <citation type="submission" date="2023-03" db="EMBL/GenBank/DDBJ databases">
        <title>Massive genome expansion in bonnet fungi (Mycena s.s.) driven by repeated elements and novel gene families across ecological guilds.</title>
        <authorList>
            <consortium name="Lawrence Berkeley National Laboratory"/>
            <person name="Harder C.B."/>
            <person name="Miyauchi S."/>
            <person name="Viragh M."/>
            <person name="Kuo A."/>
            <person name="Thoen E."/>
            <person name="Andreopoulos B."/>
            <person name="Lu D."/>
            <person name="Skrede I."/>
            <person name="Drula E."/>
            <person name="Henrissat B."/>
            <person name="Morin E."/>
            <person name="Kohler A."/>
            <person name="Barry K."/>
            <person name="LaButti K."/>
            <person name="Morin E."/>
            <person name="Salamov A."/>
            <person name="Lipzen A."/>
            <person name="Mereny Z."/>
            <person name="Hegedus B."/>
            <person name="Baldrian P."/>
            <person name="Stursova M."/>
            <person name="Weitz H."/>
            <person name="Taylor A."/>
            <person name="Grigoriev I.V."/>
            <person name="Nagy L.G."/>
            <person name="Martin F."/>
            <person name="Kauserud H."/>
        </authorList>
    </citation>
    <scope>NUCLEOTIDE SEQUENCE</scope>
    <source>
        <strain evidence="2">CBHHK188m</strain>
    </source>
</reference>
<sequence length="809" mass="90187">MRVATESGDFGCQYMDGLAQLISVGWVGISVFKTDHSNVDALEQTRAALASWEAEHKAASAKFEYTISSLQWQLQRAQHTSSLSLEQFTDSSVSISRAPVNARPPSYASSSQLFTPMKTRSTGKHLNSSRSPQAVSPSKSEIPLPLTTAYLDTNLTMSDLPTVHMMINHVAPMKWYEELERLGHEADVVQRYEQQHFNKESWAVTHVKSERIMFRTRQQINKDLWAVTHVKLEHVALTFPHHSNPNLQHRSILDAHNSNSFPLCLTFHLVYLVSVQHAHAFATITIESHPKACHGESKEHPPLTAEKCKENREKRKEKQDGMDQALAAWWEGSVALANDLSTCYKQKPKYFLEMMFQGSARMANSQSKIDPYNALRAEKAAECGEVKDTPTLHTDYFDEYKTLTEEEKDALVKRFRDTKTREVKLRCNTPCRKIQDVVNIVRNIKLLMVGLGTCVGVEGFFCIDRNSSDFHMQPQWFFTSRKLEQYMPIATCRKWVTVEIFCIRASRRPTSSKAGVREGLTEKLSVVGIMGDPKAQMAYVWYEEDIVQKYGVILMGWTFPELVNPSELSTSEKWEEDIAAGRVEVKHCATCKDKGIKHKLLNNNDDEEHNKHASGSESAAPTKPAAKHCHITAKLSQQPIIEEPDSEQEQAPVEKPVACKPCGAAKSKPAKKTAAPKKAALKGKSTSKKAPRNDNVTRAAAAKMRADTTARRAAKEAATAKSTHTESHPNFSSKEIITSEDEHNNDPDADEDEDEEHLPPPCRPRRVPITSDEDMDVDALVEGPVPGAAAAAHVTAAVEAATVEAAAAT</sequence>
<accession>A0AAD7HX05</accession>
<feature type="compositionally biased region" description="Acidic residues" evidence="1">
    <location>
        <begin position="747"/>
        <end position="756"/>
    </location>
</feature>
<keyword evidence="3" id="KW-1185">Reference proteome</keyword>